<feature type="domain" description="Rhamnogalacturonase A/B/Epimerase-like pectate lyase" evidence="1">
    <location>
        <begin position="70"/>
        <end position="130"/>
    </location>
</feature>
<sequence length="667" mass="70452">MSEDGYEKDQGEPAGSDAAKTFSRRELLASLGAAGLTVAAGGLLHANAASQPNTVGASTYSVQQATYGVTNVMDYGAAGNGTTDDTSAIQAAIDACAGQGGGVVFLPTGIYNVTGTLQMKTAVTLEGAGVSAWDPYFANRHKRPAPTELRFSGTGAKTYEITYATDMLPSGGVLDNPEPLANHADSRYGLTNFRNADATASSPATTRKFSVGIYFPKGCEYAAVRNLRLVPNFGGISGYNDTNALALGDEWDVGVFLDNAQDTMLHNVQIVGYWRIAAKLQAAGSLGNEYKDAGAERNRFYDCLFQGQTGVCVRGGDLYRVTAIGGSAGNYSIEIPWWSSCPLPTSGTVRLAGTYLNYTSTSVSGDKLTLRGIASNPGDVGNVGDGLRLSPFSSGFAGTTYVNCYIAGLEHASKRGASHNGIGLGVSKNIEASGNLRGLKFIGCTVLGLEDTLLHLHDADDIQFIGCYFESARRYDGTLGGGRMIAAPYRNSAGARGAYPCGHTENVQFWATEFHVSVDKAPKFKRMSSVRFTDTGFFAPRYVFDSFETFPLADERDFLIRGPKDQRIKLQNANGQTAMAITPGGNIELLGNLLDTSGSKLKISPAGDAEFAGGVHPKTDKGASLGGAAKRWSRVHVADGIAMTTPDGTKTYKLYVDNDGTIKASLL</sequence>
<dbReference type="RefSeq" id="WP_120746538.1">
    <property type="nucleotide sequence ID" value="NZ_RBAH01000004.1"/>
</dbReference>
<dbReference type="OrthoDB" id="9795222at2"/>
<evidence type="ECO:0000313" key="3">
    <source>
        <dbReference type="Proteomes" id="UP000282311"/>
    </source>
</evidence>
<name>A0A3B0CIM0_9BACL</name>
<dbReference type="InterPro" id="IPR006311">
    <property type="entry name" value="TAT_signal"/>
</dbReference>
<dbReference type="PROSITE" id="PS51318">
    <property type="entry name" value="TAT"/>
    <property type="match status" value="1"/>
</dbReference>
<dbReference type="AlphaFoldDB" id="A0A3B0CIM0"/>
<protein>
    <recommendedName>
        <fullName evidence="1">Rhamnogalacturonase A/B/Epimerase-like pectate lyase domain-containing protein</fullName>
    </recommendedName>
</protein>
<reference evidence="2 3" key="1">
    <citation type="journal article" date="2007" name="Int. J. Syst. Evol. Microbiol.">
        <title>Paenibacillus ginsengarvi sp. nov., isolated from soil from ginseng cultivation.</title>
        <authorList>
            <person name="Yoon M.H."/>
            <person name="Ten L.N."/>
            <person name="Im W.T."/>
        </authorList>
    </citation>
    <scope>NUCLEOTIDE SEQUENCE [LARGE SCALE GENOMIC DNA]</scope>
    <source>
        <strain evidence="2 3">KCTC 13059</strain>
    </source>
</reference>
<gene>
    <name evidence="2" type="ORF">D7M11_07455</name>
</gene>
<comment type="caution">
    <text evidence="2">The sequence shown here is derived from an EMBL/GenBank/DDBJ whole genome shotgun (WGS) entry which is preliminary data.</text>
</comment>
<evidence type="ECO:0000313" key="2">
    <source>
        <dbReference type="EMBL" id="RKN85515.1"/>
    </source>
</evidence>
<dbReference type="InterPro" id="IPR011050">
    <property type="entry name" value="Pectin_lyase_fold/virulence"/>
</dbReference>
<dbReference type="InterPro" id="IPR024535">
    <property type="entry name" value="RHGA/B-epi-like_pectate_lyase"/>
</dbReference>
<dbReference type="SUPFAM" id="SSF51126">
    <property type="entry name" value="Pectin lyase-like"/>
    <property type="match status" value="1"/>
</dbReference>
<keyword evidence="3" id="KW-1185">Reference proteome</keyword>
<dbReference type="Proteomes" id="UP000282311">
    <property type="component" value="Unassembled WGS sequence"/>
</dbReference>
<dbReference type="Pfam" id="PF12708">
    <property type="entry name" value="Pect-lyase_RHGA_epim"/>
    <property type="match status" value="1"/>
</dbReference>
<dbReference type="EMBL" id="RBAH01000004">
    <property type="protein sequence ID" value="RKN85515.1"/>
    <property type="molecule type" value="Genomic_DNA"/>
</dbReference>
<organism evidence="2 3">
    <name type="scientific">Paenibacillus ginsengarvi</name>
    <dbReference type="NCBI Taxonomy" id="400777"/>
    <lineage>
        <taxon>Bacteria</taxon>
        <taxon>Bacillati</taxon>
        <taxon>Bacillota</taxon>
        <taxon>Bacilli</taxon>
        <taxon>Bacillales</taxon>
        <taxon>Paenibacillaceae</taxon>
        <taxon>Paenibacillus</taxon>
    </lineage>
</organism>
<dbReference type="Gene3D" id="2.160.20.10">
    <property type="entry name" value="Single-stranded right-handed beta-helix, Pectin lyase-like"/>
    <property type="match status" value="1"/>
</dbReference>
<proteinExistence type="predicted"/>
<dbReference type="InterPro" id="IPR012334">
    <property type="entry name" value="Pectin_lyas_fold"/>
</dbReference>
<accession>A0A3B0CIM0</accession>
<evidence type="ECO:0000259" key="1">
    <source>
        <dbReference type="Pfam" id="PF12708"/>
    </source>
</evidence>